<reference evidence="3" key="1">
    <citation type="submission" date="2013-04" db="EMBL/GenBank/DDBJ databases">
        <title>The genome sequencing project of 58 acetic acid bacteria.</title>
        <authorList>
            <person name="Okamoto-Kainuma A."/>
            <person name="Ishikawa M."/>
            <person name="Umino S."/>
            <person name="Koizumi Y."/>
            <person name="Shiwa Y."/>
            <person name="Yoshikawa H."/>
            <person name="Matsutani M."/>
            <person name="Matsushita K."/>
        </authorList>
    </citation>
    <scope>NUCLEOTIDE SEQUENCE</scope>
    <source>
        <strain evidence="3">NRIC 0535</strain>
    </source>
</reference>
<dbReference type="PANTHER" id="PTHR13847">
    <property type="entry name" value="SARCOSINE DEHYDROGENASE-RELATED"/>
    <property type="match status" value="1"/>
</dbReference>
<organism evidence="3 4">
    <name type="scientific">Asaia krungthepensis NRIC 0535</name>
    <dbReference type="NCBI Taxonomy" id="1307925"/>
    <lineage>
        <taxon>Bacteria</taxon>
        <taxon>Pseudomonadati</taxon>
        <taxon>Pseudomonadota</taxon>
        <taxon>Alphaproteobacteria</taxon>
        <taxon>Acetobacterales</taxon>
        <taxon>Acetobacteraceae</taxon>
        <taxon>Asaia</taxon>
    </lineage>
</organism>
<dbReference type="Gene3D" id="3.30.9.10">
    <property type="entry name" value="D-Amino Acid Oxidase, subunit A, domain 2"/>
    <property type="match status" value="1"/>
</dbReference>
<dbReference type="InterPro" id="IPR006076">
    <property type="entry name" value="FAD-dep_OxRdtase"/>
</dbReference>
<proteinExistence type="predicted"/>
<comment type="caution">
    <text evidence="3">The sequence shown here is derived from an EMBL/GenBank/DDBJ whole genome shotgun (WGS) entry which is preliminary data.</text>
</comment>
<dbReference type="Proteomes" id="UP001062776">
    <property type="component" value="Unassembled WGS sequence"/>
</dbReference>
<keyword evidence="1" id="KW-0560">Oxidoreductase</keyword>
<evidence type="ECO:0000313" key="3">
    <source>
        <dbReference type="EMBL" id="GBQ82635.1"/>
    </source>
</evidence>
<protein>
    <submittedName>
        <fullName evidence="3">Glycine/D-amino acid oxidase</fullName>
    </submittedName>
</protein>
<dbReference type="Pfam" id="PF01266">
    <property type="entry name" value="DAO"/>
    <property type="match status" value="1"/>
</dbReference>
<sequence>MNPSLYAVRPGTLGLTSLNGATRASVAVIGAGLTGISAALHLAESGHDVVVLDAHEVGWGASGRNGGQINPGLKTTPEQVMQDFGPERGDVLVRRAWGAPDLVFDLAARHEIACNAVRGGTIRAATAESQMAPLEALARQCQALGNPATVLSREAIALRSGTTLYHGGMIDPMGGQLDPLAYTRGLARAALKAGATIYEHSAVTALERDGEEWRLSTPGGTVRARQVICATNGYSGHVTGRLRRSIIPVFSAIVASAPLPQNLRETLLTRRESLYELGEITTYYRVDAEGRLLMGGRSASHELRGAAAFPYLIARAEKLWPAIAGQKWEAGWNGQLALTMDHYPHLHRPEPGLIACLGYNGRGVAMATLMGLNLAEMAQGGASLFPETRIRPIPFHFAWKAGVLAGIAKGRIRDRLRR</sequence>
<evidence type="ECO:0000259" key="2">
    <source>
        <dbReference type="Pfam" id="PF01266"/>
    </source>
</evidence>
<evidence type="ECO:0000313" key="4">
    <source>
        <dbReference type="Proteomes" id="UP001062776"/>
    </source>
</evidence>
<keyword evidence="4" id="KW-1185">Reference proteome</keyword>
<feature type="domain" description="FAD dependent oxidoreductase" evidence="2">
    <location>
        <begin position="26"/>
        <end position="377"/>
    </location>
</feature>
<name>A0ABQ0PVH0_9PROT</name>
<accession>A0ABQ0PVH0</accession>
<dbReference type="Gene3D" id="3.50.50.60">
    <property type="entry name" value="FAD/NAD(P)-binding domain"/>
    <property type="match status" value="1"/>
</dbReference>
<dbReference type="RefSeq" id="WP_264813856.1">
    <property type="nucleotide sequence ID" value="NZ_BAPV01000001.1"/>
</dbReference>
<evidence type="ECO:0000256" key="1">
    <source>
        <dbReference type="ARBA" id="ARBA00023002"/>
    </source>
</evidence>
<dbReference type="PANTHER" id="PTHR13847:SF281">
    <property type="entry name" value="FAD DEPENDENT OXIDOREDUCTASE DOMAIN-CONTAINING PROTEIN"/>
    <property type="match status" value="1"/>
</dbReference>
<dbReference type="SUPFAM" id="SSF51905">
    <property type="entry name" value="FAD/NAD(P)-binding domain"/>
    <property type="match status" value="1"/>
</dbReference>
<dbReference type="EMBL" id="BAPV01000001">
    <property type="protein sequence ID" value="GBQ82635.1"/>
    <property type="molecule type" value="Genomic_DNA"/>
</dbReference>
<dbReference type="InterPro" id="IPR036188">
    <property type="entry name" value="FAD/NAD-bd_sf"/>
</dbReference>
<gene>
    <name evidence="3" type="ORF">AA0535_0038</name>
</gene>